<dbReference type="EMBL" id="JBBJUP010000011">
    <property type="protein sequence ID" value="MEJ8280328.1"/>
    <property type="molecule type" value="Genomic_DNA"/>
</dbReference>
<dbReference type="Proteomes" id="UP001364211">
    <property type="component" value="Unassembled WGS sequence"/>
</dbReference>
<evidence type="ECO:0000256" key="1">
    <source>
        <dbReference type="SAM" id="Phobius"/>
    </source>
</evidence>
<dbReference type="RefSeq" id="WP_340291339.1">
    <property type="nucleotide sequence ID" value="NZ_JBBJUP010000011.1"/>
</dbReference>
<reference evidence="2 3" key="1">
    <citation type="submission" date="2024-03" db="EMBL/GenBank/DDBJ databases">
        <title>Draft genome sequence of Pseudonocardia sp. DW16-2.</title>
        <authorList>
            <person name="Duangmal K."/>
        </authorList>
    </citation>
    <scope>NUCLEOTIDE SEQUENCE [LARGE SCALE GENOMIC DNA]</scope>
    <source>
        <strain evidence="2 3">DW16-2</strain>
    </source>
</reference>
<feature type="transmembrane region" description="Helical" evidence="1">
    <location>
        <begin position="15"/>
        <end position="40"/>
    </location>
</feature>
<name>A0ABU8T8Q3_9PSEU</name>
<evidence type="ECO:0000313" key="2">
    <source>
        <dbReference type="EMBL" id="MEJ8280328.1"/>
    </source>
</evidence>
<evidence type="ECO:0000313" key="3">
    <source>
        <dbReference type="Proteomes" id="UP001364211"/>
    </source>
</evidence>
<keyword evidence="1" id="KW-0472">Membrane</keyword>
<sequence>MPATPPAPAVERLALLWAVLGALVGSVLVAALFLGLLALLP</sequence>
<comment type="caution">
    <text evidence="2">The sequence shown here is derived from an EMBL/GenBank/DDBJ whole genome shotgun (WGS) entry which is preliminary data.</text>
</comment>
<gene>
    <name evidence="2" type="ORF">WJX68_15385</name>
</gene>
<proteinExistence type="predicted"/>
<organism evidence="2 3">
    <name type="scientific">Pseudonocardia spirodelae</name>
    <dbReference type="NCBI Taxonomy" id="3133431"/>
    <lineage>
        <taxon>Bacteria</taxon>
        <taxon>Bacillati</taxon>
        <taxon>Actinomycetota</taxon>
        <taxon>Actinomycetes</taxon>
        <taxon>Pseudonocardiales</taxon>
        <taxon>Pseudonocardiaceae</taxon>
        <taxon>Pseudonocardia</taxon>
    </lineage>
</organism>
<keyword evidence="1" id="KW-0812">Transmembrane</keyword>
<protein>
    <submittedName>
        <fullName evidence="2">Uncharacterized protein</fullName>
    </submittedName>
</protein>
<keyword evidence="1" id="KW-1133">Transmembrane helix</keyword>
<accession>A0ABU8T8Q3</accession>
<keyword evidence="3" id="KW-1185">Reference proteome</keyword>